<comment type="caution">
    <text evidence="1">The sequence shown here is derived from an EMBL/GenBank/DDBJ whole genome shotgun (WGS) entry which is preliminary data.</text>
</comment>
<organism evidence="1 4">
    <name type="scientific">Rhizobium etli</name>
    <dbReference type="NCBI Taxonomy" id="29449"/>
    <lineage>
        <taxon>Bacteria</taxon>
        <taxon>Pseudomonadati</taxon>
        <taxon>Pseudomonadota</taxon>
        <taxon>Alphaproteobacteria</taxon>
        <taxon>Hyphomicrobiales</taxon>
        <taxon>Rhizobiaceae</taxon>
        <taxon>Rhizobium/Agrobacterium group</taxon>
        <taxon>Rhizobium</taxon>
    </lineage>
</organism>
<evidence type="ECO:0000313" key="2">
    <source>
        <dbReference type="EMBL" id="MBB4534695.1"/>
    </source>
</evidence>
<dbReference type="EMBL" id="JACIHU010000002">
    <property type="protein sequence ID" value="MBB4479111.1"/>
    <property type="molecule type" value="Genomic_DNA"/>
</dbReference>
<dbReference type="Proteomes" id="UP000557344">
    <property type="component" value="Unassembled WGS sequence"/>
</dbReference>
<gene>
    <name evidence="1" type="ORF">GGE46_001679</name>
    <name evidence="2" type="ORF">GGE57_001431</name>
</gene>
<reference evidence="3 4" key="1">
    <citation type="submission" date="2020-08" db="EMBL/GenBank/DDBJ databases">
        <title>Genomic Encyclopedia of Type Strains, Phase IV (KMG-V): Genome sequencing to study the core and pangenomes of soil and plant-associated prokaryotes.</title>
        <authorList>
            <person name="Whitman W."/>
        </authorList>
    </citation>
    <scope>NUCLEOTIDE SEQUENCE [LARGE SCALE GENOMIC DNA]</scope>
    <source>
        <strain evidence="1 4">SEMIA 471</strain>
        <strain evidence="2 3">SEMIA 489</strain>
    </source>
</reference>
<dbReference type="AlphaFoldDB" id="A0A7W6Y643"/>
<dbReference type="EMBL" id="JACIID010000002">
    <property type="protein sequence ID" value="MBB4534695.1"/>
    <property type="molecule type" value="Genomic_DNA"/>
</dbReference>
<protein>
    <submittedName>
        <fullName evidence="1">Uncharacterized protein</fullName>
    </submittedName>
</protein>
<name>A0A7W6Y643_RHIET</name>
<evidence type="ECO:0000313" key="4">
    <source>
        <dbReference type="Proteomes" id="UP000557344"/>
    </source>
</evidence>
<dbReference type="Proteomes" id="UP000523431">
    <property type="component" value="Unassembled WGS sequence"/>
</dbReference>
<proteinExistence type="predicted"/>
<evidence type="ECO:0000313" key="3">
    <source>
        <dbReference type="Proteomes" id="UP000523431"/>
    </source>
</evidence>
<sequence>MDPRSPPRTSANPLAKWAYRLSRAYVWHCLLAFMDVDREKIYDTQVRTTAPQYNLPVHHL</sequence>
<accession>A0A7W6Y643</accession>
<evidence type="ECO:0000313" key="1">
    <source>
        <dbReference type="EMBL" id="MBB4479111.1"/>
    </source>
</evidence>